<dbReference type="FunFam" id="1.20.5.740:FF:000002">
    <property type="entry name" value="NudC domain-containing protein 2"/>
    <property type="match status" value="1"/>
</dbReference>
<comment type="caution">
    <text evidence="2">The sequence shown here is derived from an EMBL/GenBank/DDBJ whole genome shotgun (WGS) entry which is preliminary data.</text>
</comment>
<evidence type="ECO:0000313" key="3">
    <source>
        <dbReference type="Proteomes" id="UP000095767"/>
    </source>
</evidence>
<feature type="domain" description="CS" evidence="1">
    <location>
        <begin position="16"/>
        <end position="124"/>
    </location>
</feature>
<dbReference type="PROSITE" id="PS51203">
    <property type="entry name" value="CS"/>
    <property type="match status" value="1"/>
</dbReference>
<name>A0A1E5V266_9POAL</name>
<dbReference type="Gene3D" id="1.20.5.740">
    <property type="entry name" value="Single helix bin"/>
    <property type="match status" value="1"/>
</dbReference>
<dbReference type="InterPro" id="IPR007052">
    <property type="entry name" value="CS_dom"/>
</dbReference>
<dbReference type="AlphaFoldDB" id="A0A1E5V266"/>
<dbReference type="CDD" id="cd06467">
    <property type="entry name" value="p23_NUDC_like"/>
    <property type="match status" value="1"/>
</dbReference>
<dbReference type="PANTHER" id="PTHR12356:SF18">
    <property type="entry name" value="NUDC DOMAIN-CONTAINING PROTEIN 2"/>
    <property type="match status" value="1"/>
</dbReference>
<dbReference type="Pfam" id="PF04969">
    <property type="entry name" value="CS"/>
    <property type="match status" value="1"/>
</dbReference>
<dbReference type="Gene3D" id="2.60.40.790">
    <property type="match status" value="1"/>
</dbReference>
<evidence type="ECO:0000313" key="2">
    <source>
        <dbReference type="EMBL" id="OEL19178.1"/>
    </source>
</evidence>
<dbReference type="GO" id="GO:0006457">
    <property type="term" value="P:protein folding"/>
    <property type="evidence" value="ECO:0007669"/>
    <property type="project" value="TreeGrafter"/>
</dbReference>
<protein>
    <recommendedName>
        <fullName evidence="1">CS domain-containing protein</fullName>
    </recommendedName>
</protein>
<dbReference type="STRING" id="888268.A0A1E5V266"/>
<keyword evidence="3" id="KW-1185">Reference proteome</keyword>
<dbReference type="EMBL" id="LWDX02054426">
    <property type="protein sequence ID" value="OEL19178.1"/>
    <property type="molecule type" value="Genomic_DNA"/>
</dbReference>
<accession>A0A1E5V266</accession>
<dbReference type="Proteomes" id="UP000095767">
    <property type="component" value="Unassembled WGS sequence"/>
</dbReference>
<dbReference type="FunFam" id="2.60.40.790:FF:000037">
    <property type="entry name" value="NudC domain-containing protein 2"/>
    <property type="match status" value="1"/>
</dbReference>
<dbReference type="InterPro" id="IPR037898">
    <property type="entry name" value="NudC_fam"/>
</dbReference>
<organism evidence="2 3">
    <name type="scientific">Dichanthelium oligosanthes</name>
    <dbReference type="NCBI Taxonomy" id="888268"/>
    <lineage>
        <taxon>Eukaryota</taxon>
        <taxon>Viridiplantae</taxon>
        <taxon>Streptophyta</taxon>
        <taxon>Embryophyta</taxon>
        <taxon>Tracheophyta</taxon>
        <taxon>Spermatophyta</taxon>
        <taxon>Magnoliopsida</taxon>
        <taxon>Liliopsida</taxon>
        <taxon>Poales</taxon>
        <taxon>Poaceae</taxon>
        <taxon>PACMAD clade</taxon>
        <taxon>Panicoideae</taxon>
        <taxon>Panicodae</taxon>
        <taxon>Paniceae</taxon>
        <taxon>Dichantheliinae</taxon>
        <taxon>Dichanthelium</taxon>
    </lineage>
</organism>
<dbReference type="PANTHER" id="PTHR12356">
    <property type="entry name" value="NUCLEAR MOVEMENT PROTEIN NUDC"/>
    <property type="match status" value="1"/>
</dbReference>
<dbReference type="OrthoDB" id="515366at2759"/>
<dbReference type="GO" id="GO:0005737">
    <property type="term" value="C:cytoplasm"/>
    <property type="evidence" value="ECO:0007669"/>
    <property type="project" value="TreeGrafter"/>
</dbReference>
<evidence type="ECO:0000259" key="1">
    <source>
        <dbReference type="PROSITE" id="PS51203"/>
    </source>
</evidence>
<dbReference type="GO" id="GO:0051082">
    <property type="term" value="F:unfolded protein binding"/>
    <property type="evidence" value="ECO:0007669"/>
    <property type="project" value="TreeGrafter"/>
</dbReference>
<sequence length="178" mass="20127">MAEKLAPEKRHAFVHNGQKVFEWDQTLEEVNMYIELPKGVPTKLFCCTIQAGHVEVGIRGNPPYLNHDLTHPVKTDSSFWTIASSTFLHSIIINMDNGDNNTEDGEMHITLQKREKGKTWSSPIQGQGILDPYAADQEQKRLMLQRFQEENPGFDFSQAQFSGTCPDPRTFMGGISSE</sequence>
<reference evidence="2 3" key="1">
    <citation type="submission" date="2016-09" db="EMBL/GenBank/DDBJ databases">
        <title>The draft genome of Dichanthelium oligosanthes: A C3 panicoid grass species.</title>
        <authorList>
            <person name="Studer A.J."/>
            <person name="Schnable J.C."/>
            <person name="Brutnell T.P."/>
        </authorList>
    </citation>
    <scope>NUCLEOTIDE SEQUENCE [LARGE SCALE GENOMIC DNA]</scope>
    <source>
        <strain evidence="3">cv. Kellogg 1175</strain>
        <tissue evidence="2">Leaf</tissue>
    </source>
</reference>
<dbReference type="InterPro" id="IPR008978">
    <property type="entry name" value="HSP20-like_chaperone"/>
</dbReference>
<gene>
    <name evidence="2" type="ORF">BAE44_0019803</name>
</gene>
<dbReference type="SUPFAM" id="SSF49764">
    <property type="entry name" value="HSP20-like chaperones"/>
    <property type="match status" value="1"/>
</dbReference>
<proteinExistence type="predicted"/>